<reference evidence="2" key="1">
    <citation type="thesis" date="2021" institute="BYU ScholarsArchive" country="Provo, UT, USA">
        <title>Applications of and Algorithms for Genome Assembly and Genomic Analyses with an Emphasis on Marine Teleosts.</title>
        <authorList>
            <person name="Pickett B.D."/>
        </authorList>
    </citation>
    <scope>NUCLEOTIDE SEQUENCE</scope>
    <source>
        <strain evidence="2">HI-2016</strain>
    </source>
</reference>
<dbReference type="Proteomes" id="UP000824540">
    <property type="component" value="Unassembled WGS sequence"/>
</dbReference>
<evidence type="ECO:0000313" key="2">
    <source>
        <dbReference type="EMBL" id="KAG9350401.1"/>
    </source>
</evidence>
<name>A0A8T2PGW0_9TELE</name>
<feature type="compositionally biased region" description="Low complexity" evidence="1">
    <location>
        <begin position="163"/>
        <end position="178"/>
    </location>
</feature>
<dbReference type="AlphaFoldDB" id="A0A8T2PGW0"/>
<keyword evidence="3" id="KW-1185">Reference proteome</keyword>
<comment type="caution">
    <text evidence="2">The sequence shown here is derived from an EMBL/GenBank/DDBJ whole genome shotgun (WGS) entry which is preliminary data.</text>
</comment>
<accession>A0A8T2PGW0</accession>
<feature type="region of interest" description="Disordered" evidence="1">
    <location>
        <begin position="149"/>
        <end position="210"/>
    </location>
</feature>
<sequence>MDLQPFSQTPFLAACVHAQLSKEADEGKKVSPVGASRADGILVSSDLPAQSLEILTCSNAFTPRIRCLDSMLPCGAFGSSIISTLKRCTPAALEKRYERGVRPHTELVQLELALQCIFAHRSCAWDTACLGQKASRRSLRAQLECARGGLDDSRQGSPSGSALTSPSQLPFSPQLPTSPCLPLSPEKSSSDKRTHGRQVLNSGAAERGSEMDATAIEHIYRCLSV</sequence>
<dbReference type="EMBL" id="JAFBMS010000008">
    <property type="protein sequence ID" value="KAG9350401.1"/>
    <property type="molecule type" value="Genomic_DNA"/>
</dbReference>
<gene>
    <name evidence="2" type="ORF">JZ751_026761</name>
</gene>
<dbReference type="OrthoDB" id="10638110at2759"/>
<protein>
    <submittedName>
        <fullName evidence="2">Uncharacterized protein</fullName>
    </submittedName>
</protein>
<evidence type="ECO:0000256" key="1">
    <source>
        <dbReference type="SAM" id="MobiDB-lite"/>
    </source>
</evidence>
<proteinExistence type="predicted"/>
<evidence type="ECO:0000313" key="3">
    <source>
        <dbReference type="Proteomes" id="UP000824540"/>
    </source>
</evidence>
<organism evidence="2 3">
    <name type="scientific">Albula glossodonta</name>
    <name type="common">roundjaw bonefish</name>
    <dbReference type="NCBI Taxonomy" id="121402"/>
    <lineage>
        <taxon>Eukaryota</taxon>
        <taxon>Metazoa</taxon>
        <taxon>Chordata</taxon>
        <taxon>Craniata</taxon>
        <taxon>Vertebrata</taxon>
        <taxon>Euteleostomi</taxon>
        <taxon>Actinopterygii</taxon>
        <taxon>Neopterygii</taxon>
        <taxon>Teleostei</taxon>
        <taxon>Albuliformes</taxon>
        <taxon>Albulidae</taxon>
        <taxon>Albula</taxon>
    </lineage>
</organism>